<dbReference type="InterPro" id="IPR012999">
    <property type="entry name" value="Pyr_OxRdtase_I_AS"/>
</dbReference>
<feature type="binding site" evidence="11">
    <location>
        <begin position="317"/>
        <end position="320"/>
    </location>
    <ligand>
        <name>FAD</name>
        <dbReference type="ChEBI" id="CHEBI:57692"/>
    </ligand>
</feature>
<dbReference type="Pfam" id="PF02852">
    <property type="entry name" value="Pyr_redox_dim"/>
    <property type="match status" value="1"/>
</dbReference>
<dbReference type="AlphaFoldDB" id="A0A2J6X4H6"/>
<dbReference type="InterPro" id="IPR023753">
    <property type="entry name" value="FAD/NAD-binding_dom"/>
</dbReference>
<feature type="domain" description="Pyridine nucleotide-disulphide oxidoreductase dimerisation" evidence="14">
    <location>
        <begin position="345"/>
        <end position="451"/>
    </location>
</feature>
<keyword evidence="4 11" id="KW-0274">FAD</keyword>
<dbReference type="EC" id="1.8.1.4" evidence="2 13"/>
<evidence type="ECO:0000256" key="8">
    <source>
        <dbReference type="ARBA" id="ARBA00023284"/>
    </source>
</evidence>
<dbReference type="InterPro" id="IPR050151">
    <property type="entry name" value="Class-I_Pyr_Nuc-Dis_Oxidored"/>
</dbReference>
<evidence type="ECO:0000259" key="14">
    <source>
        <dbReference type="Pfam" id="PF02852"/>
    </source>
</evidence>
<comment type="similarity">
    <text evidence="1 13">Belongs to the class-I pyridine nucleotide-disulfide oxidoreductase family.</text>
</comment>
<keyword evidence="7" id="KW-1015">Disulfide bond</keyword>
<feature type="binding site" evidence="11">
    <location>
        <begin position="145"/>
        <end position="147"/>
    </location>
    <ligand>
        <name>FAD</name>
        <dbReference type="ChEBI" id="CHEBI:57692"/>
    </ligand>
</feature>
<evidence type="ECO:0000256" key="6">
    <source>
        <dbReference type="ARBA" id="ARBA00023027"/>
    </source>
</evidence>
<dbReference type="PRINTS" id="PR00411">
    <property type="entry name" value="PNDRDTASEI"/>
</dbReference>
<feature type="binding site" evidence="11">
    <location>
        <position position="311"/>
    </location>
    <ligand>
        <name>FAD</name>
        <dbReference type="ChEBI" id="CHEBI:57692"/>
    </ligand>
</feature>
<evidence type="ECO:0000256" key="3">
    <source>
        <dbReference type="ARBA" id="ARBA00022630"/>
    </source>
</evidence>
<evidence type="ECO:0000256" key="1">
    <source>
        <dbReference type="ARBA" id="ARBA00007532"/>
    </source>
</evidence>
<dbReference type="InterPro" id="IPR006258">
    <property type="entry name" value="Lipoamide_DH"/>
</dbReference>
<evidence type="ECO:0000256" key="2">
    <source>
        <dbReference type="ARBA" id="ARBA00012608"/>
    </source>
</evidence>
<comment type="miscellaneous">
    <text evidence="13">The active site is a redox-active disulfide bond.</text>
</comment>
<dbReference type="GO" id="GO:0050660">
    <property type="term" value="F:flavin adenine dinucleotide binding"/>
    <property type="evidence" value="ECO:0007669"/>
    <property type="project" value="InterPro"/>
</dbReference>
<gene>
    <name evidence="16" type="primary">lpdA</name>
    <name evidence="16" type="ORF">C0175_05815</name>
</gene>
<evidence type="ECO:0000256" key="11">
    <source>
        <dbReference type="PIRSR" id="PIRSR000350-3"/>
    </source>
</evidence>
<sequence>MKEMEFDVVVIGGGSGGTPGANLLAKNGLKVALVEKGKGLGGTCLFEGCIPSKIYIESASRYNTLREMKDFGINGTFDFKVDFRKIKSRKEEILKARTERASKGATKNHLNVFYGLAKISGSNTVDVEGKDGDIRFKFKKLIIATGSEGVKIPIPGNELCLSVEDIFELEEKPESIVVIGGGYIGVEMASMFRRLDTKVTIIELLPRLLSTEDVNVSMAVAEGLQNSGIDIHVNSKVISVEKSSSGFAVKYSENGEEKVAYGQKVLMAAGRKPRTNGIDLGMLGIEKGKRGEIPVNDYMQTANENVYAPGDVNGKLMLAHAATVESLTAAYKILGKDMEINYTAIPHAIFSDPESASVGMDSTKGKELGYEVFRFPYSEDAKALIMGDKKGFVQFVVDSQNHKLIGTQIVGKEASELIAGPTQVIKMNGTLEDITSCVYIHPTLSEVILEAAESALSLLGKKVSKTEKV</sequence>
<evidence type="ECO:0000256" key="12">
    <source>
        <dbReference type="PIRSR" id="PIRSR000350-4"/>
    </source>
</evidence>
<evidence type="ECO:0000256" key="10">
    <source>
        <dbReference type="PIRSR" id="PIRSR000350-2"/>
    </source>
</evidence>
<dbReference type="Pfam" id="PF07992">
    <property type="entry name" value="Pyr_redox_2"/>
    <property type="match status" value="1"/>
</dbReference>
<feature type="active site" description="Proton acceptor" evidence="10">
    <location>
        <position position="441"/>
    </location>
</feature>
<feature type="disulfide bond" description="Redox-active" evidence="12">
    <location>
        <begin position="44"/>
        <end position="49"/>
    </location>
</feature>
<feature type="binding site" evidence="11">
    <location>
        <position position="53"/>
    </location>
    <ligand>
        <name>FAD</name>
        <dbReference type="ChEBI" id="CHEBI:57692"/>
    </ligand>
</feature>
<keyword evidence="6 11" id="KW-0520">NAD</keyword>
<dbReference type="NCBIfam" id="TIGR01350">
    <property type="entry name" value="lipoamide_DH"/>
    <property type="match status" value="1"/>
</dbReference>
<evidence type="ECO:0000313" key="17">
    <source>
        <dbReference type="Proteomes" id="UP000236910"/>
    </source>
</evidence>
<feature type="binding site" evidence="11">
    <location>
        <position position="203"/>
    </location>
    <ligand>
        <name>NAD(+)</name>
        <dbReference type="ChEBI" id="CHEBI:57540"/>
    </ligand>
</feature>
<dbReference type="PROSITE" id="PS00076">
    <property type="entry name" value="PYRIDINE_REDOX_1"/>
    <property type="match status" value="1"/>
</dbReference>
<proteinExistence type="inferred from homology"/>
<evidence type="ECO:0000256" key="4">
    <source>
        <dbReference type="ARBA" id="ARBA00022827"/>
    </source>
</evidence>
<dbReference type="InterPro" id="IPR016156">
    <property type="entry name" value="FAD/NAD-linked_Rdtase_dimer_sf"/>
</dbReference>
<dbReference type="GO" id="GO:0006103">
    <property type="term" value="P:2-oxoglutarate metabolic process"/>
    <property type="evidence" value="ECO:0007669"/>
    <property type="project" value="TreeGrafter"/>
</dbReference>
<reference evidence="16 17" key="1">
    <citation type="submission" date="2018-01" db="EMBL/GenBank/DDBJ databases">
        <title>Metagenomic assembled genomes from two thermal pools in the Uzon Caldera, Kamchatka, Russia.</title>
        <authorList>
            <person name="Wilkins L."/>
            <person name="Ettinger C."/>
        </authorList>
    </citation>
    <scope>NUCLEOTIDE SEQUENCE [LARGE SCALE GENOMIC DNA]</scope>
    <source>
        <strain evidence="16">ARK-10</strain>
    </source>
</reference>
<dbReference type="Proteomes" id="UP000236910">
    <property type="component" value="Unassembled WGS sequence"/>
</dbReference>
<comment type="caution">
    <text evidence="16">The sequence shown here is derived from an EMBL/GenBank/DDBJ whole genome shotgun (WGS) entry which is preliminary data.</text>
</comment>
<feature type="binding site" evidence="11">
    <location>
        <position position="270"/>
    </location>
    <ligand>
        <name>NAD(+)</name>
        <dbReference type="ChEBI" id="CHEBI:57540"/>
    </ligand>
</feature>
<dbReference type="Gene3D" id="3.50.50.60">
    <property type="entry name" value="FAD/NAD(P)-binding domain"/>
    <property type="match status" value="2"/>
</dbReference>
<dbReference type="GO" id="GO:0005737">
    <property type="term" value="C:cytoplasm"/>
    <property type="evidence" value="ECO:0007669"/>
    <property type="project" value="UniProtKB-ARBA"/>
</dbReference>
<dbReference type="SUPFAM" id="SSF51905">
    <property type="entry name" value="FAD/NAD(P)-binding domain"/>
    <property type="match status" value="1"/>
</dbReference>
<protein>
    <recommendedName>
        <fullName evidence="2 13">Dihydrolipoyl dehydrogenase</fullName>
        <ecNumber evidence="2 13">1.8.1.4</ecNumber>
    </recommendedName>
</protein>
<evidence type="ECO:0000256" key="9">
    <source>
        <dbReference type="ARBA" id="ARBA00049187"/>
    </source>
</evidence>
<dbReference type="FunFam" id="3.30.390.30:FF:000001">
    <property type="entry name" value="Dihydrolipoyl dehydrogenase"/>
    <property type="match status" value="1"/>
</dbReference>
<comment type="catalytic activity">
    <reaction evidence="9 13">
        <text>N(6)-[(R)-dihydrolipoyl]-L-lysyl-[protein] + NAD(+) = N(6)-[(R)-lipoyl]-L-lysyl-[protein] + NADH + H(+)</text>
        <dbReference type="Rhea" id="RHEA:15045"/>
        <dbReference type="Rhea" id="RHEA-COMP:10474"/>
        <dbReference type="Rhea" id="RHEA-COMP:10475"/>
        <dbReference type="ChEBI" id="CHEBI:15378"/>
        <dbReference type="ChEBI" id="CHEBI:57540"/>
        <dbReference type="ChEBI" id="CHEBI:57945"/>
        <dbReference type="ChEBI" id="CHEBI:83099"/>
        <dbReference type="ChEBI" id="CHEBI:83100"/>
        <dbReference type="EC" id="1.8.1.4"/>
    </reaction>
</comment>
<feature type="binding site" evidence="11">
    <location>
        <begin position="180"/>
        <end position="187"/>
    </location>
    <ligand>
        <name>NAD(+)</name>
        <dbReference type="ChEBI" id="CHEBI:57540"/>
    </ligand>
</feature>
<keyword evidence="5 13" id="KW-0560">Oxidoreductase</keyword>
<dbReference type="EMBL" id="PNIX01000335">
    <property type="protein sequence ID" value="PMP81239.1"/>
    <property type="molecule type" value="Genomic_DNA"/>
</dbReference>
<dbReference type="SUPFAM" id="SSF55424">
    <property type="entry name" value="FAD/NAD-linked reductases, dimerisation (C-terminal) domain"/>
    <property type="match status" value="1"/>
</dbReference>
<keyword evidence="8 13" id="KW-0676">Redox-active center</keyword>
<dbReference type="PANTHER" id="PTHR22912:SF151">
    <property type="entry name" value="DIHYDROLIPOYL DEHYDROGENASE, MITOCHONDRIAL"/>
    <property type="match status" value="1"/>
</dbReference>
<evidence type="ECO:0000256" key="5">
    <source>
        <dbReference type="ARBA" id="ARBA00023002"/>
    </source>
</evidence>
<accession>A0A2J6X4H6</accession>
<evidence type="ECO:0000256" key="7">
    <source>
        <dbReference type="ARBA" id="ARBA00023157"/>
    </source>
</evidence>
<evidence type="ECO:0000259" key="15">
    <source>
        <dbReference type="Pfam" id="PF07992"/>
    </source>
</evidence>
<feature type="domain" description="FAD/NAD(P)-binding" evidence="15">
    <location>
        <begin position="6"/>
        <end position="323"/>
    </location>
</feature>
<keyword evidence="3 13" id="KW-0285">Flavoprotein</keyword>
<dbReference type="PRINTS" id="PR00368">
    <property type="entry name" value="FADPNR"/>
</dbReference>
<evidence type="ECO:0000313" key="16">
    <source>
        <dbReference type="EMBL" id="PMP81239.1"/>
    </source>
</evidence>
<dbReference type="PANTHER" id="PTHR22912">
    <property type="entry name" value="DISULFIDE OXIDOREDUCTASE"/>
    <property type="match status" value="1"/>
</dbReference>
<dbReference type="PIRSF" id="PIRSF000350">
    <property type="entry name" value="Mercury_reductase_MerA"/>
    <property type="match status" value="1"/>
</dbReference>
<dbReference type="InterPro" id="IPR001100">
    <property type="entry name" value="Pyr_nuc-diS_OxRdtase"/>
</dbReference>
<dbReference type="Gene3D" id="3.30.390.30">
    <property type="match status" value="1"/>
</dbReference>
<dbReference type="InterPro" id="IPR036188">
    <property type="entry name" value="FAD/NAD-bd_sf"/>
</dbReference>
<dbReference type="InterPro" id="IPR004099">
    <property type="entry name" value="Pyr_nucl-diS_OxRdtase_dimer"/>
</dbReference>
<evidence type="ECO:0000256" key="13">
    <source>
        <dbReference type="RuleBase" id="RU003692"/>
    </source>
</evidence>
<organism evidence="16 17">
    <name type="scientific">Caldisericum exile</name>
    <dbReference type="NCBI Taxonomy" id="693075"/>
    <lineage>
        <taxon>Bacteria</taxon>
        <taxon>Pseudomonadati</taxon>
        <taxon>Caldisericota/Cryosericota group</taxon>
        <taxon>Caldisericota</taxon>
        <taxon>Caldisericia</taxon>
        <taxon>Caldisericales</taxon>
        <taxon>Caldisericaceae</taxon>
        <taxon>Caldisericum</taxon>
    </lineage>
</organism>
<comment type="cofactor">
    <cofactor evidence="11 13">
        <name>FAD</name>
        <dbReference type="ChEBI" id="CHEBI:57692"/>
    </cofactor>
    <text evidence="11 13">Binds 1 FAD per subunit.</text>
</comment>
<dbReference type="GO" id="GO:0004148">
    <property type="term" value="F:dihydrolipoyl dehydrogenase (NADH) activity"/>
    <property type="evidence" value="ECO:0007669"/>
    <property type="project" value="UniProtKB-EC"/>
</dbReference>
<keyword evidence="11" id="KW-0547">Nucleotide-binding</keyword>
<name>A0A2J6X4H6_9BACT</name>